<keyword evidence="6 10" id="KW-1133">Transmembrane helix</keyword>
<dbReference type="AlphaFoldDB" id="A0A6A1UPE0"/>
<dbReference type="GO" id="GO:0016020">
    <property type="term" value="C:membrane"/>
    <property type="evidence" value="ECO:0007669"/>
    <property type="project" value="UniProtKB-SubCell"/>
</dbReference>
<name>A0A6A1UPE0_9ROSI</name>
<evidence type="ECO:0000313" key="13">
    <source>
        <dbReference type="Proteomes" id="UP000516437"/>
    </source>
</evidence>
<feature type="binding site" evidence="9">
    <location>
        <position position="266"/>
    </location>
    <ligand>
        <name>ATP</name>
        <dbReference type="ChEBI" id="CHEBI:30616"/>
    </ligand>
</feature>
<dbReference type="OrthoDB" id="1640047at2759"/>
<dbReference type="SUPFAM" id="SSF56112">
    <property type="entry name" value="Protein kinase-like (PK-like)"/>
    <property type="match status" value="1"/>
</dbReference>
<dbReference type="FunFam" id="3.80.10.10:FF:000111">
    <property type="entry name" value="LRR receptor-like serine/threonine-protein kinase ERECTA"/>
    <property type="match status" value="1"/>
</dbReference>
<evidence type="ECO:0000256" key="9">
    <source>
        <dbReference type="PROSITE-ProRule" id="PRU10141"/>
    </source>
</evidence>
<feature type="domain" description="Protein kinase" evidence="11">
    <location>
        <begin position="237"/>
        <end position="308"/>
    </location>
</feature>
<evidence type="ECO:0000256" key="2">
    <source>
        <dbReference type="ARBA" id="ARBA00009592"/>
    </source>
</evidence>
<evidence type="ECO:0000256" key="1">
    <source>
        <dbReference type="ARBA" id="ARBA00004167"/>
    </source>
</evidence>
<keyword evidence="9" id="KW-0067">ATP-binding</keyword>
<keyword evidence="5" id="KW-0677">Repeat</keyword>
<dbReference type="PANTHER" id="PTHR27008:SF592">
    <property type="entry name" value="LEUCINE-RICH REPEAT RECEPTOR-LIKE PROTEIN KINASE FAMILY PROTEIN-RELATED"/>
    <property type="match status" value="1"/>
</dbReference>
<keyword evidence="8" id="KW-0325">Glycoprotein</keyword>
<evidence type="ECO:0000313" key="12">
    <source>
        <dbReference type="EMBL" id="KAB1202265.1"/>
    </source>
</evidence>
<dbReference type="Gene3D" id="3.30.200.20">
    <property type="entry name" value="Phosphorylase Kinase, domain 1"/>
    <property type="match status" value="1"/>
</dbReference>
<dbReference type="InterPro" id="IPR000719">
    <property type="entry name" value="Prot_kinase_dom"/>
</dbReference>
<accession>A0A6A1UPE0</accession>
<comment type="subcellular location">
    <subcellularLocation>
        <location evidence="1">Membrane</location>
        <topology evidence="1">Single-pass membrane protein</topology>
    </subcellularLocation>
</comment>
<dbReference type="PROSITE" id="PS00107">
    <property type="entry name" value="PROTEIN_KINASE_ATP"/>
    <property type="match status" value="1"/>
</dbReference>
<comment type="similarity">
    <text evidence="2">Belongs to the RLP family.</text>
</comment>
<keyword evidence="9" id="KW-0547">Nucleotide-binding</keyword>
<evidence type="ECO:0000256" key="7">
    <source>
        <dbReference type="ARBA" id="ARBA00023136"/>
    </source>
</evidence>
<keyword evidence="12" id="KW-0418">Kinase</keyword>
<evidence type="ECO:0000256" key="6">
    <source>
        <dbReference type="ARBA" id="ARBA00022989"/>
    </source>
</evidence>
<dbReference type="Pfam" id="PF13855">
    <property type="entry name" value="LRR_8"/>
    <property type="match status" value="1"/>
</dbReference>
<dbReference type="EMBL" id="RXIC02000026">
    <property type="protein sequence ID" value="KAB1202265.1"/>
    <property type="molecule type" value="Genomic_DNA"/>
</dbReference>
<protein>
    <submittedName>
        <fullName evidence="12">LRR receptor-like serine/threonine-protein kinase EFR</fullName>
    </submittedName>
</protein>
<evidence type="ECO:0000256" key="5">
    <source>
        <dbReference type="ARBA" id="ARBA00022737"/>
    </source>
</evidence>
<evidence type="ECO:0000256" key="4">
    <source>
        <dbReference type="ARBA" id="ARBA00022692"/>
    </source>
</evidence>
<dbReference type="InterPro" id="IPR051809">
    <property type="entry name" value="Plant_receptor-like_S/T_kinase"/>
</dbReference>
<organism evidence="12 13">
    <name type="scientific">Morella rubra</name>
    <name type="common">Chinese bayberry</name>
    <dbReference type="NCBI Taxonomy" id="262757"/>
    <lineage>
        <taxon>Eukaryota</taxon>
        <taxon>Viridiplantae</taxon>
        <taxon>Streptophyta</taxon>
        <taxon>Embryophyta</taxon>
        <taxon>Tracheophyta</taxon>
        <taxon>Spermatophyta</taxon>
        <taxon>Magnoliopsida</taxon>
        <taxon>eudicotyledons</taxon>
        <taxon>Gunneridae</taxon>
        <taxon>Pentapetalae</taxon>
        <taxon>rosids</taxon>
        <taxon>fabids</taxon>
        <taxon>Fagales</taxon>
        <taxon>Myricaceae</taxon>
        <taxon>Morella</taxon>
    </lineage>
</organism>
<dbReference type="InterPro" id="IPR032675">
    <property type="entry name" value="LRR_dom_sf"/>
</dbReference>
<dbReference type="GO" id="GO:0005524">
    <property type="term" value="F:ATP binding"/>
    <property type="evidence" value="ECO:0007669"/>
    <property type="project" value="UniProtKB-UniRule"/>
</dbReference>
<keyword evidence="4 10" id="KW-0812">Transmembrane</keyword>
<dbReference type="SUPFAM" id="SSF52058">
    <property type="entry name" value="L domain-like"/>
    <property type="match status" value="1"/>
</dbReference>
<dbReference type="Pfam" id="PF00560">
    <property type="entry name" value="LRR_1"/>
    <property type="match status" value="1"/>
</dbReference>
<dbReference type="Gene3D" id="3.80.10.10">
    <property type="entry name" value="Ribonuclease Inhibitor"/>
    <property type="match status" value="1"/>
</dbReference>
<keyword evidence="13" id="KW-1185">Reference proteome</keyword>
<keyword evidence="3" id="KW-0433">Leucine-rich repeat</keyword>
<dbReference type="InterPro" id="IPR001611">
    <property type="entry name" value="Leu-rich_rpt"/>
</dbReference>
<comment type="caution">
    <text evidence="12">The sequence shown here is derived from an EMBL/GenBank/DDBJ whole genome shotgun (WGS) entry which is preliminary data.</text>
</comment>
<sequence length="308" mass="33632">MMLLDLSFNALQGSIPVEIAKFSNLALSLNLSNYNFQGEIPAGIGKLVSILALDLSGNRLSGGIPSSIGSCISMEYLNLSDNMLVGTIPEALKGMRYLKVIDLAHNQLIGNVPQWIINDHLLENLNLSYNNLTGNVPNTRRFNSSSFMGNLGLCGGSELLGLPPCEVQKQKRKRNKWVYLVIAIAVSCPLLVLVLVFTCLFFCKKEARNQSHSILMANHFGNQTFTQRELEIATAGFDEVNLLGRGSYGSVYKAVIENGRSVVAVKVLHGDSLQSSKAAEGSTRYCLESSTAIWSEWLDQLGVQSSEL</sequence>
<dbReference type="InterPro" id="IPR017441">
    <property type="entry name" value="Protein_kinase_ATP_BS"/>
</dbReference>
<keyword evidence="7 10" id="KW-0472">Membrane</keyword>
<evidence type="ECO:0000256" key="10">
    <source>
        <dbReference type="SAM" id="Phobius"/>
    </source>
</evidence>
<proteinExistence type="inferred from homology"/>
<gene>
    <name evidence="12" type="ORF">CJ030_MR8G010099</name>
</gene>
<evidence type="ECO:0000259" key="11">
    <source>
        <dbReference type="PROSITE" id="PS50011"/>
    </source>
</evidence>
<reference evidence="12 13" key="1">
    <citation type="journal article" date="2019" name="Plant Biotechnol. J.">
        <title>The red bayberry genome and genetic basis of sex determination.</title>
        <authorList>
            <person name="Jia H.M."/>
            <person name="Jia H.J."/>
            <person name="Cai Q.L."/>
            <person name="Wang Y."/>
            <person name="Zhao H.B."/>
            <person name="Yang W.F."/>
            <person name="Wang G.Y."/>
            <person name="Li Y.H."/>
            <person name="Zhan D.L."/>
            <person name="Shen Y.T."/>
            <person name="Niu Q.F."/>
            <person name="Chang L."/>
            <person name="Qiu J."/>
            <person name="Zhao L."/>
            <person name="Xie H.B."/>
            <person name="Fu W.Y."/>
            <person name="Jin J."/>
            <person name="Li X.W."/>
            <person name="Jiao Y."/>
            <person name="Zhou C.C."/>
            <person name="Tu T."/>
            <person name="Chai C.Y."/>
            <person name="Gao J.L."/>
            <person name="Fan L.J."/>
            <person name="van de Weg E."/>
            <person name="Wang J.Y."/>
            <person name="Gao Z.S."/>
        </authorList>
    </citation>
    <scope>NUCLEOTIDE SEQUENCE [LARGE SCALE GENOMIC DNA]</scope>
    <source>
        <tissue evidence="12">Leaves</tissue>
    </source>
</reference>
<evidence type="ECO:0000256" key="3">
    <source>
        <dbReference type="ARBA" id="ARBA00022614"/>
    </source>
</evidence>
<dbReference type="Proteomes" id="UP000516437">
    <property type="component" value="Chromosome 8"/>
</dbReference>
<feature type="transmembrane region" description="Helical" evidence="10">
    <location>
        <begin position="177"/>
        <end position="203"/>
    </location>
</feature>
<dbReference type="GO" id="GO:0004672">
    <property type="term" value="F:protein kinase activity"/>
    <property type="evidence" value="ECO:0007669"/>
    <property type="project" value="InterPro"/>
</dbReference>
<dbReference type="InterPro" id="IPR011009">
    <property type="entry name" value="Kinase-like_dom_sf"/>
</dbReference>
<dbReference type="PROSITE" id="PS50011">
    <property type="entry name" value="PROTEIN_KINASE_DOM"/>
    <property type="match status" value="1"/>
</dbReference>
<evidence type="ECO:0000256" key="8">
    <source>
        <dbReference type="ARBA" id="ARBA00023180"/>
    </source>
</evidence>
<keyword evidence="12" id="KW-0675">Receptor</keyword>
<dbReference type="PANTHER" id="PTHR27008">
    <property type="entry name" value="OS04G0122200 PROTEIN"/>
    <property type="match status" value="1"/>
</dbReference>
<keyword evidence="12" id="KW-0808">Transferase</keyword>